<keyword evidence="2" id="KW-1185">Reference proteome</keyword>
<accession>A0A7W7WP85</accession>
<evidence type="ECO:0000313" key="2">
    <source>
        <dbReference type="Proteomes" id="UP000578819"/>
    </source>
</evidence>
<sequence>MALLTASSVTQSASNVAPAAIGTSNTISAGDIGTRGCLLNVINGAAASVDVTLVDPGRTPAGNAGLVSAQAVANGTDRWFRLGPALVDPATGVATVTVSAAASVTYKLIRL</sequence>
<proteinExistence type="predicted"/>
<dbReference type="Proteomes" id="UP000578819">
    <property type="component" value="Unassembled WGS sequence"/>
</dbReference>
<dbReference type="RefSeq" id="WP_184534963.1">
    <property type="nucleotide sequence ID" value="NZ_JACHJW010000001.1"/>
</dbReference>
<name>A0A7W7WP85_9ACTN</name>
<comment type="caution">
    <text evidence="1">The sequence shown here is derived from an EMBL/GenBank/DDBJ whole genome shotgun (WGS) entry which is preliminary data.</text>
</comment>
<gene>
    <name evidence="1" type="ORF">FHR38_002684</name>
</gene>
<dbReference type="AlphaFoldDB" id="A0A7W7WP85"/>
<reference evidence="1 2" key="1">
    <citation type="submission" date="2020-08" db="EMBL/GenBank/DDBJ databases">
        <title>Sequencing the genomes of 1000 actinobacteria strains.</title>
        <authorList>
            <person name="Klenk H.-P."/>
        </authorList>
    </citation>
    <scope>NUCLEOTIDE SEQUENCE [LARGE SCALE GENOMIC DNA]</scope>
    <source>
        <strain evidence="1 2">DSM 45886</strain>
    </source>
</reference>
<protein>
    <submittedName>
        <fullName evidence="1">Uncharacterized protein</fullName>
    </submittedName>
</protein>
<evidence type="ECO:0000313" key="1">
    <source>
        <dbReference type="EMBL" id="MBB4958951.1"/>
    </source>
</evidence>
<organism evidence="1 2">
    <name type="scientific">Micromonospora polyrhachis</name>
    <dbReference type="NCBI Taxonomy" id="1282883"/>
    <lineage>
        <taxon>Bacteria</taxon>
        <taxon>Bacillati</taxon>
        <taxon>Actinomycetota</taxon>
        <taxon>Actinomycetes</taxon>
        <taxon>Micromonosporales</taxon>
        <taxon>Micromonosporaceae</taxon>
        <taxon>Micromonospora</taxon>
    </lineage>
</organism>
<dbReference type="EMBL" id="JACHJW010000001">
    <property type="protein sequence ID" value="MBB4958951.1"/>
    <property type="molecule type" value="Genomic_DNA"/>
</dbReference>